<gene>
    <name evidence="2" type="ORF">KYE46_08705</name>
</gene>
<name>A0A8F6YC73_9RHOB</name>
<dbReference type="RefSeq" id="WP_219004930.1">
    <property type="nucleotide sequence ID" value="NZ_CP079194.1"/>
</dbReference>
<organism evidence="2 3">
    <name type="scientific">Gymnodinialimonas ceratoperidinii</name>
    <dbReference type="NCBI Taxonomy" id="2856823"/>
    <lineage>
        <taxon>Bacteria</taxon>
        <taxon>Pseudomonadati</taxon>
        <taxon>Pseudomonadota</taxon>
        <taxon>Alphaproteobacteria</taxon>
        <taxon>Rhodobacterales</taxon>
        <taxon>Paracoccaceae</taxon>
        <taxon>Gymnodinialimonas</taxon>
    </lineage>
</organism>
<proteinExistence type="predicted"/>
<feature type="signal peptide" evidence="1">
    <location>
        <begin position="1"/>
        <end position="21"/>
    </location>
</feature>
<dbReference type="EMBL" id="CP079194">
    <property type="protein sequence ID" value="QXT41273.1"/>
    <property type="molecule type" value="Genomic_DNA"/>
</dbReference>
<sequence>MLTRILTAGAALFLGAQLTHAQGAADRLQGILSNVPQAVVEGVEAPIVAGYGNGDAIRWIAVRGAQAGRNPNTPNRFAALRSAAPMQRAIIEGTPDAEIRASVGLTALDWIETWEVAVGPVRVGAMDIIPDSEMRLRGAFFSSGFTEEDRAGTPIFWLGEADYQPDPARIDEANPFGGDMGLPVRMAFLGDRAIWATGWPALEAIGVPAGATLASRADAQRLVGGLRRVGNLGGLVSVRCWLRNGAEVPITGAETSPVAGLALADYAHRETEGAAMVLALDEGIDAEVIATRLRDAWPILSDLPSPAEPDISAGGGTITVTMRSDWGDDGAATNAAYEVFMSVLDSGRLGFLLNR</sequence>
<dbReference type="AlphaFoldDB" id="A0A8F6YC73"/>
<evidence type="ECO:0000313" key="2">
    <source>
        <dbReference type="EMBL" id="QXT41273.1"/>
    </source>
</evidence>
<dbReference type="Proteomes" id="UP000825009">
    <property type="component" value="Chromosome"/>
</dbReference>
<keyword evidence="1" id="KW-0732">Signal</keyword>
<protein>
    <submittedName>
        <fullName evidence="2">Uncharacterized protein</fullName>
    </submittedName>
</protein>
<reference evidence="2 3" key="1">
    <citation type="submission" date="2021-07" db="EMBL/GenBank/DDBJ databases">
        <title>A novel Jannaschia species isolated from marine dinoflagellate Ceratoperidinium margalefii.</title>
        <authorList>
            <person name="Jiang Y."/>
            <person name="Li Z."/>
        </authorList>
    </citation>
    <scope>NUCLEOTIDE SEQUENCE [LARGE SCALE GENOMIC DNA]</scope>
    <source>
        <strain evidence="2 3">J12C1-MA-4</strain>
    </source>
</reference>
<feature type="chain" id="PRO_5034602880" evidence="1">
    <location>
        <begin position="22"/>
        <end position="355"/>
    </location>
</feature>
<accession>A0A8F6YC73</accession>
<evidence type="ECO:0000313" key="3">
    <source>
        <dbReference type="Proteomes" id="UP000825009"/>
    </source>
</evidence>
<evidence type="ECO:0000256" key="1">
    <source>
        <dbReference type="SAM" id="SignalP"/>
    </source>
</evidence>
<keyword evidence="3" id="KW-1185">Reference proteome</keyword>
<dbReference type="KEGG" id="gce:KYE46_08705"/>